<reference evidence="3" key="1">
    <citation type="submission" date="2019-08" db="EMBL/GenBank/DDBJ databases">
        <authorList>
            <person name="Kucharzyk K."/>
            <person name="Murdoch R.W."/>
            <person name="Higgins S."/>
            <person name="Loffler F."/>
        </authorList>
    </citation>
    <scope>NUCLEOTIDE SEQUENCE</scope>
</reference>
<dbReference type="InterPro" id="IPR043166">
    <property type="entry name" value="LarA-like_C"/>
</dbReference>
<dbReference type="Pfam" id="PF09861">
    <property type="entry name" value="Lar_N"/>
    <property type="match status" value="1"/>
</dbReference>
<protein>
    <submittedName>
        <fullName evidence="3">Lactate racemase</fullName>
        <ecNumber evidence="3">5.1.2.1</ecNumber>
    </submittedName>
</protein>
<feature type="domain" description="LarA-like N-terminal" evidence="1">
    <location>
        <begin position="8"/>
        <end position="207"/>
    </location>
</feature>
<accession>A0A644TLZ5</accession>
<dbReference type="AlphaFoldDB" id="A0A644TLZ5"/>
<evidence type="ECO:0000313" key="3">
    <source>
        <dbReference type="EMBL" id="MPL67988.1"/>
    </source>
</evidence>
<dbReference type="EC" id="5.1.2.1" evidence="3"/>
<dbReference type="PANTHER" id="PTHR33171:SF17">
    <property type="entry name" value="LARA-LIKE N-TERMINAL DOMAIN-CONTAINING PROTEIN"/>
    <property type="match status" value="1"/>
</dbReference>
<organism evidence="3">
    <name type="scientific">bioreactor metagenome</name>
    <dbReference type="NCBI Taxonomy" id="1076179"/>
    <lineage>
        <taxon>unclassified sequences</taxon>
        <taxon>metagenomes</taxon>
        <taxon>ecological metagenomes</taxon>
    </lineage>
</organism>
<comment type="caution">
    <text evidence="3">The sequence shown here is derived from an EMBL/GenBank/DDBJ whole genome shotgun (WGS) entry which is preliminary data.</text>
</comment>
<evidence type="ECO:0000259" key="1">
    <source>
        <dbReference type="Pfam" id="PF09861"/>
    </source>
</evidence>
<evidence type="ECO:0000259" key="2">
    <source>
        <dbReference type="Pfam" id="PF21113"/>
    </source>
</evidence>
<dbReference type="GO" id="GO:0050043">
    <property type="term" value="F:lactate racemase activity"/>
    <property type="evidence" value="ECO:0007669"/>
    <property type="project" value="UniProtKB-EC"/>
</dbReference>
<dbReference type="NCBIfam" id="NF033504">
    <property type="entry name" value="Ni_dep_LarA"/>
    <property type="match status" value="1"/>
</dbReference>
<proteinExistence type="predicted"/>
<dbReference type="Gene3D" id="3.90.226.30">
    <property type="match status" value="1"/>
</dbReference>
<dbReference type="InterPro" id="IPR048520">
    <property type="entry name" value="LarA_C"/>
</dbReference>
<dbReference type="InterPro" id="IPR048068">
    <property type="entry name" value="LarA-like"/>
</dbReference>
<dbReference type="InterPro" id="IPR018657">
    <property type="entry name" value="LarA-like_N"/>
</dbReference>
<name>A0A644TLZ5_9ZZZZ</name>
<dbReference type="PANTHER" id="PTHR33171">
    <property type="entry name" value="LAR_N DOMAIN-CONTAINING PROTEIN"/>
    <property type="match status" value="1"/>
</dbReference>
<sequence length="431" mass="47674">MKHFDLAFGRQTVNFSLPEENILEVIEGKTYSPITNVEAAVKEVLRNPIDSPPLKEVVEQGEKVTIIASDMTRSWIKHDQFLYLILNELNEVGIPDKDITLVVGLGAHRPHTHEENVAVFGQEVVDRINIVQSNVFEPENYVYMGTTSRGVDFNVHKSVADADKVILVGGIVYHWLAGFGGGRKGIMPGVASYESIQGNHSFCLSPEVGHGVNPNSDSGKTVGNPMNEDMVEMTAMINPAFLFNVILTGEGEFARFVAGHWFKAWEEGCKTVVDMYGVPIKQKADLVIASAGGYPKDINLYQGSKCVDNAAKACNENGVVILLQECPEQGEPPDFNAWFTEYEDLFEREQVLRKGFTVPGFIALKLGLIYKKNPYIIVTLPENKEFMAKAGMFPVTTMEEAMALAEEKLGRKDYKTIIMPHGGNTVPILSE</sequence>
<feature type="domain" description="Lactate racemase C-terminal" evidence="2">
    <location>
        <begin position="281"/>
        <end position="422"/>
    </location>
</feature>
<dbReference type="InterPro" id="IPR047926">
    <property type="entry name" value="Ni_dep_LarA"/>
</dbReference>
<dbReference type="Pfam" id="PF21113">
    <property type="entry name" value="LarA_C"/>
    <property type="match status" value="1"/>
</dbReference>
<keyword evidence="3" id="KW-0413">Isomerase</keyword>
<dbReference type="EMBL" id="VSSQ01000039">
    <property type="protein sequence ID" value="MPL67988.1"/>
    <property type="molecule type" value="Genomic_DNA"/>
</dbReference>
<dbReference type="Gene3D" id="3.40.50.11440">
    <property type="match status" value="1"/>
</dbReference>
<gene>
    <name evidence="3" type="primary">larA_4</name>
    <name evidence="3" type="ORF">SDC9_13692</name>
</gene>